<dbReference type="RefSeq" id="WP_170862871.1">
    <property type="nucleotide sequence ID" value="NZ_CAWRBC010000118.1"/>
</dbReference>
<protein>
    <submittedName>
        <fullName evidence="1">Uncharacterized protein</fullName>
    </submittedName>
</protein>
<sequence length="54" mass="6385">MSVFNETMRQRGQAEEDMFYAKLDLKLIAALHKKIDKEQQQVLRQIPTDSGYDR</sequence>
<gene>
    <name evidence="1" type="ORF">NVI5450_3797</name>
</gene>
<accession>A0A1L0C051</accession>
<organism evidence="1 2">
    <name type="scientific">Moritella viscosa</name>
    <dbReference type="NCBI Taxonomy" id="80854"/>
    <lineage>
        <taxon>Bacteria</taxon>
        <taxon>Pseudomonadati</taxon>
        <taxon>Pseudomonadota</taxon>
        <taxon>Gammaproteobacteria</taxon>
        <taxon>Alteromonadales</taxon>
        <taxon>Moritellaceae</taxon>
        <taxon>Moritella</taxon>
    </lineage>
</organism>
<reference evidence="1 2" key="1">
    <citation type="submission" date="2016-11" db="EMBL/GenBank/DDBJ databases">
        <authorList>
            <person name="Jaros S."/>
            <person name="Januszkiewicz K."/>
            <person name="Wedrychowicz H."/>
        </authorList>
    </citation>
    <scope>NUCLEOTIDE SEQUENCE [LARGE SCALE GENOMIC DNA]</scope>
    <source>
        <strain evidence="1">NVI 5450</strain>
    </source>
</reference>
<evidence type="ECO:0000313" key="1">
    <source>
        <dbReference type="EMBL" id="SGZ12161.1"/>
    </source>
</evidence>
<evidence type="ECO:0000313" key="2">
    <source>
        <dbReference type="Proteomes" id="UP000183794"/>
    </source>
</evidence>
<name>A0A1L0C051_9GAMM</name>
<proteinExistence type="predicted"/>
<dbReference type="Proteomes" id="UP000183794">
    <property type="component" value="Unassembled WGS sequence"/>
</dbReference>
<dbReference type="EMBL" id="FPLD01000102">
    <property type="protein sequence ID" value="SGZ12161.1"/>
    <property type="molecule type" value="Genomic_DNA"/>
</dbReference>
<dbReference type="AlphaFoldDB" id="A0A1L0C051"/>